<evidence type="ECO:0000313" key="3">
    <source>
        <dbReference type="EMBL" id="CAL6100623.1"/>
    </source>
</evidence>
<dbReference type="AlphaFoldDB" id="A0AA86NDE9"/>
<accession>A0AA86NDE9</accession>
<sequence>MPNYQHLQRSHFRLGGAKFQETSTHTADFPPLDVNAHSTLDEATRSNLRKSHFSLVSDAKLQSTGSTETRSQFQPHENVQVAKSENLHRQPGSITLGNEQNDFKSTHEMNFVQREDCAAQAKIPQLQSNNFELGHDSCKYYASTNNVQFKKFSSEDYPSPTTRKTQHSNLPLTDQFRSDFKTETSANFIPRDSDNQIITDLRRFQQSSIKLNDGHTKMPNSTTRDALQESKNANATTSPVQNLHQKPSSIKLRDNDVFAGQSESRATYTIKDDIKPAKMLKPDQENTTQHVCYPDPNAGKGHTSEMRAEFKTWDADFNTEDAQKIKKFMQHGTDPNSQKQSLVMNNYQSSTRSDYVPIKVEKVEAENNRRHLENHISMKYDPSPMPYTTTQREALLQSQQAQAKAKMSPIDNKIRESHVKLSGNNNCVYVSESRDQFIPRIGDREAIDQEKINDLRKSHYSLGNDKTIYKSTQLSEITAHDDYVEDGKYVGSSKNAQMEAYYI</sequence>
<dbReference type="Proteomes" id="UP001642409">
    <property type="component" value="Unassembled WGS sequence"/>
</dbReference>
<keyword evidence="4" id="KW-1185">Reference proteome</keyword>
<evidence type="ECO:0000313" key="4">
    <source>
        <dbReference type="Proteomes" id="UP001642409"/>
    </source>
</evidence>
<evidence type="ECO:0000256" key="1">
    <source>
        <dbReference type="SAM" id="MobiDB-lite"/>
    </source>
</evidence>
<comment type="caution">
    <text evidence="2">The sequence shown here is derived from an EMBL/GenBank/DDBJ whole genome shotgun (WGS) entry which is preliminary data.</text>
</comment>
<dbReference type="EMBL" id="CATOUU010000119">
    <property type="protein sequence ID" value="CAI9917103.1"/>
    <property type="molecule type" value="Genomic_DNA"/>
</dbReference>
<feature type="region of interest" description="Disordered" evidence="1">
    <location>
        <begin position="212"/>
        <end position="245"/>
    </location>
</feature>
<evidence type="ECO:0000313" key="2">
    <source>
        <dbReference type="EMBL" id="CAI9917103.1"/>
    </source>
</evidence>
<organism evidence="2">
    <name type="scientific">Hexamita inflata</name>
    <dbReference type="NCBI Taxonomy" id="28002"/>
    <lineage>
        <taxon>Eukaryota</taxon>
        <taxon>Metamonada</taxon>
        <taxon>Diplomonadida</taxon>
        <taxon>Hexamitidae</taxon>
        <taxon>Hexamitinae</taxon>
        <taxon>Hexamita</taxon>
    </lineage>
</organism>
<protein>
    <submittedName>
        <fullName evidence="2">Uncharacterized protein</fullName>
    </submittedName>
</protein>
<proteinExistence type="predicted"/>
<dbReference type="EMBL" id="CAXDID020000532">
    <property type="protein sequence ID" value="CAL6100623.1"/>
    <property type="molecule type" value="Genomic_DNA"/>
</dbReference>
<reference evidence="2" key="1">
    <citation type="submission" date="2023-06" db="EMBL/GenBank/DDBJ databases">
        <authorList>
            <person name="Kurt Z."/>
        </authorList>
    </citation>
    <scope>NUCLEOTIDE SEQUENCE</scope>
</reference>
<feature type="region of interest" description="Disordered" evidence="1">
    <location>
        <begin position="282"/>
        <end position="303"/>
    </location>
</feature>
<reference evidence="3 4" key="2">
    <citation type="submission" date="2024-07" db="EMBL/GenBank/DDBJ databases">
        <authorList>
            <person name="Akdeniz Z."/>
        </authorList>
    </citation>
    <scope>NUCLEOTIDE SEQUENCE [LARGE SCALE GENOMIC DNA]</scope>
</reference>
<name>A0AA86NDE9_9EUKA</name>
<gene>
    <name evidence="2" type="ORF">HINF_LOCUS4748</name>
    <name evidence="3" type="ORF">HINF_LOCUS70644</name>
</gene>
<feature type="compositionally biased region" description="Polar residues" evidence="1">
    <location>
        <begin position="218"/>
        <end position="245"/>
    </location>
</feature>